<dbReference type="Proteomes" id="UP001652660">
    <property type="component" value="Chromosome 7e"/>
</dbReference>
<comment type="similarity">
    <text evidence="3">Belongs to the disease resistance NB-LRR family.</text>
</comment>
<evidence type="ECO:0000256" key="8">
    <source>
        <dbReference type="ARBA" id="ARBA00022741"/>
    </source>
</evidence>
<name>A0A6P6TGX5_COFAR</name>
<accession>A0A6P6TGX5</accession>
<keyword evidence="9" id="KW-0611">Plant defense</keyword>
<dbReference type="RefSeq" id="XP_027076871.1">
    <property type="nucleotide sequence ID" value="XM_027221070.1"/>
</dbReference>
<evidence type="ECO:0000256" key="2">
    <source>
        <dbReference type="ARBA" id="ARBA00004496"/>
    </source>
</evidence>
<evidence type="ECO:0000313" key="15">
    <source>
        <dbReference type="RefSeq" id="XP_027076871.1"/>
    </source>
</evidence>
<dbReference type="InterPro" id="IPR058922">
    <property type="entry name" value="WHD_DRP"/>
</dbReference>
<dbReference type="PRINTS" id="PR00364">
    <property type="entry name" value="DISEASERSIST"/>
</dbReference>
<dbReference type="Pfam" id="PF00931">
    <property type="entry name" value="NB-ARC"/>
    <property type="match status" value="1"/>
</dbReference>
<proteinExistence type="inferred from homology"/>
<evidence type="ECO:0000256" key="10">
    <source>
        <dbReference type="ARBA" id="ARBA00022840"/>
    </source>
</evidence>
<evidence type="ECO:0000259" key="12">
    <source>
        <dbReference type="Pfam" id="PF23559"/>
    </source>
</evidence>
<dbReference type="InterPro" id="IPR032675">
    <property type="entry name" value="LRR_dom_sf"/>
</dbReference>
<dbReference type="InterPro" id="IPR038005">
    <property type="entry name" value="RX-like_CC"/>
</dbReference>
<comment type="subcellular location">
    <subcellularLocation>
        <location evidence="2">Cytoplasm</location>
    </subcellularLocation>
</comment>
<keyword evidence="10" id="KW-0067">ATP-binding</keyword>
<evidence type="ECO:0000259" key="11">
    <source>
        <dbReference type="Pfam" id="PF00931"/>
    </source>
</evidence>
<dbReference type="GO" id="GO:0005524">
    <property type="term" value="F:ATP binding"/>
    <property type="evidence" value="ECO:0007669"/>
    <property type="project" value="UniProtKB-KW"/>
</dbReference>
<feature type="domain" description="Disease resistance R13L4/SHOC-2-like LRR" evidence="13">
    <location>
        <begin position="847"/>
        <end position="1145"/>
    </location>
</feature>
<dbReference type="InterPro" id="IPR044974">
    <property type="entry name" value="Disease_R_plants"/>
</dbReference>
<evidence type="ECO:0000256" key="5">
    <source>
        <dbReference type="ARBA" id="ARBA00022614"/>
    </source>
</evidence>
<evidence type="ECO:0000256" key="3">
    <source>
        <dbReference type="ARBA" id="ARBA00008894"/>
    </source>
</evidence>
<evidence type="ECO:0000256" key="7">
    <source>
        <dbReference type="ARBA" id="ARBA00022737"/>
    </source>
</evidence>
<dbReference type="GO" id="GO:0009626">
    <property type="term" value="P:plant-type hypersensitive response"/>
    <property type="evidence" value="ECO:0007669"/>
    <property type="project" value="UniProtKB-KW"/>
</dbReference>
<keyword evidence="4" id="KW-0963">Cytoplasm</keyword>
<dbReference type="Gene3D" id="1.10.8.430">
    <property type="entry name" value="Helical domain of apoptotic protease-activating factors"/>
    <property type="match status" value="1"/>
</dbReference>
<dbReference type="GeneID" id="113700602"/>
<protein>
    <submittedName>
        <fullName evidence="15">Late blight resistance protein homolog R1A-3</fullName>
    </submittedName>
</protein>
<dbReference type="FunFam" id="1.10.10.10:FF:000322">
    <property type="entry name" value="Probable disease resistance protein At1g63360"/>
    <property type="match status" value="1"/>
</dbReference>
<evidence type="ECO:0000256" key="1">
    <source>
        <dbReference type="ARBA" id="ARBA00002074"/>
    </source>
</evidence>
<dbReference type="InterPro" id="IPR055414">
    <property type="entry name" value="LRR_R13L4/SHOC2-like"/>
</dbReference>
<dbReference type="InterPro" id="IPR036388">
    <property type="entry name" value="WH-like_DNA-bd_sf"/>
</dbReference>
<organism evidence="14 15">
    <name type="scientific">Coffea arabica</name>
    <name type="common">Arabian coffee</name>
    <dbReference type="NCBI Taxonomy" id="13443"/>
    <lineage>
        <taxon>Eukaryota</taxon>
        <taxon>Viridiplantae</taxon>
        <taxon>Streptophyta</taxon>
        <taxon>Embryophyta</taxon>
        <taxon>Tracheophyta</taxon>
        <taxon>Spermatophyta</taxon>
        <taxon>Magnoliopsida</taxon>
        <taxon>eudicotyledons</taxon>
        <taxon>Gunneridae</taxon>
        <taxon>Pentapetalae</taxon>
        <taxon>asterids</taxon>
        <taxon>lamiids</taxon>
        <taxon>Gentianales</taxon>
        <taxon>Rubiaceae</taxon>
        <taxon>Ixoroideae</taxon>
        <taxon>Gardenieae complex</taxon>
        <taxon>Bertiereae - Coffeeae clade</taxon>
        <taxon>Coffeeae</taxon>
        <taxon>Coffea</taxon>
    </lineage>
</organism>
<reference evidence="15" key="2">
    <citation type="submission" date="2025-08" db="UniProtKB">
        <authorList>
            <consortium name="RefSeq"/>
        </authorList>
    </citation>
    <scope>IDENTIFICATION</scope>
    <source>
        <tissue evidence="15">Leaves</tissue>
    </source>
</reference>
<keyword evidence="7" id="KW-0677">Repeat</keyword>
<dbReference type="SUPFAM" id="SSF52540">
    <property type="entry name" value="P-loop containing nucleoside triphosphate hydrolases"/>
    <property type="match status" value="1"/>
</dbReference>
<dbReference type="SUPFAM" id="SSF52058">
    <property type="entry name" value="L domain-like"/>
    <property type="match status" value="1"/>
</dbReference>
<dbReference type="CDD" id="cd14798">
    <property type="entry name" value="RX-CC_like"/>
    <property type="match status" value="1"/>
</dbReference>
<dbReference type="GO" id="GO:0005737">
    <property type="term" value="C:cytoplasm"/>
    <property type="evidence" value="ECO:0007669"/>
    <property type="project" value="UniProtKB-SubCell"/>
</dbReference>
<dbReference type="PANTHER" id="PTHR23155">
    <property type="entry name" value="DISEASE RESISTANCE PROTEIN RP"/>
    <property type="match status" value="1"/>
</dbReference>
<feature type="domain" description="NB-ARC" evidence="11">
    <location>
        <begin position="452"/>
        <end position="621"/>
    </location>
</feature>
<evidence type="ECO:0000313" key="14">
    <source>
        <dbReference type="Proteomes" id="UP001652660"/>
    </source>
</evidence>
<dbReference type="GO" id="GO:0051607">
    <property type="term" value="P:defense response to virus"/>
    <property type="evidence" value="ECO:0007669"/>
    <property type="project" value="UniProtKB-ARBA"/>
</dbReference>
<evidence type="ECO:0000256" key="4">
    <source>
        <dbReference type="ARBA" id="ARBA00022490"/>
    </source>
</evidence>
<evidence type="ECO:0000256" key="9">
    <source>
        <dbReference type="ARBA" id="ARBA00022821"/>
    </source>
</evidence>
<gene>
    <name evidence="15" type="primary">LOC113700602</name>
</gene>
<dbReference type="Pfam" id="PF23598">
    <property type="entry name" value="LRR_14"/>
    <property type="match status" value="1"/>
</dbReference>
<keyword evidence="8" id="KW-0547">Nucleotide-binding</keyword>
<keyword evidence="5" id="KW-0433">Leucine-rich repeat</keyword>
<dbReference type="FunFam" id="3.40.50.300:FF:001091">
    <property type="entry name" value="Probable disease resistance protein At1g61300"/>
    <property type="match status" value="1"/>
</dbReference>
<dbReference type="InterPro" id="IPR042197">
    <property type="entry name" value="Apaf_helical"/>
</dbReference>
<evidence type="ECO:0000259" key="13">
    <source>
        <dbReference type="Pfam" id="PF23598"/>
    </source>
</evidence>
<feature type="domain" description="Disease resistance protein winged helix" evidence="12">
    <location>
        <begin position="700"/>
        <end position="769"/>
    </location>
</feature>
<keyword evidence="14" id="KW-1185">Reference proteome</keyword>
<evidence type="ECO:0000256" key="6">
    <source>
        <dbReference type="ARBA" id="ARBA00022667"/>
    </source>
</evidence>
<sequence length="1166" mass="133236">MEFRQLVSKLSKLEKNKRFFNMDIEKLRVRLLNQYVLELPLPDDGDNNTYFIVKGLRNYLKSRARIDQNISYLTEDLLQKVMFSKNLLCIATMQGVDQMQLIDLLTHYTFLVVNAECLRKVYWSIYFEGKVFSDIQFEISQLQRKIELVDPQFRATSVRVMKALLKASKALPKSPLTFAPEKNKYIVEEFVDSLLGALRQILECHATFKVPVQDHMLKLHQGIKFISILLFVKQEEFYALPDKVKDRIGVVIIDLGILICSLSVNEIKRGLAKGTDLAISRLVKELQFVMQEVAQTHPPTSSSLGFPRTNELGSIDFFLENLKEVATSEAGSISFPKDQIQRVQEDVIFLRSILWRIMKQRKQNVKLQALWNGVMEVAHKAELVIDSIALGDRLECLDVIAGDIKHMKTEALKISHSIRSDNEAQGVTNKSIHLESQFSAPALNEVLVGLDKEAKTITDKLIRGSKQLDIVSIVGMAGIGKTTLANTVYHHRSILGHFHIRAWCTVSQVYSKHNLLVQILSGIGSGSPDQYLKEDENDLARMLYQALKRNTYLIILDDVWDIEPWNLLKLSFPDDACGSRLLFTSRFQNLSLQFKPDSEPYHLCHRSNKECLELLHMKIGKENCPPALIKILMQVANKCKGLPHTVVIFAGILSRMEPDCWQEFANSLSSSTSIKTEPLELSYIHLPEYLKPCLLYFGAFREDQDIPVRKLSWLWISEGFVQKTEGKSLEDVAEDYMKDLIGRSLVTVTKQRTLVGAKACRLHDLVHEFCVTKAKEESFFQILHGGNDPSTSTTPCPHRMFIHLTNGEELEKSRLFIPKLRCLLLFRYARWNLIELRDGSLWFPILKLLRVLDIGELRFDGSFPMELLLLVHLRYLAINLFMESIPSAIDNLLRLQTFLVKGGIGAIALPNTIWKVKTLRHLRITESSLRGFSLPTGDIEDSQALDHLDTFSLAIDCSGESLEKILKKLPSIRRLKCVGGKYPGDPSGILKLGSLRRLESLKLHYFFYCKFEFPMNLKKLTLSDNGQPWSEISTIGKLPNLEVLKLGYRSFEGETWEMQEGEFSKLRFLKLSNLNLRSWTANSDSFPHLEKLVLFQCRQLEEVPSCFGESSTIEMIEVQFGRKSLVSSVEKIQQEQKDAGNEDLKIVVGATLDKELRSEREREEFL</sequence>
<dbReference type="Pfam" id="PF23559">
    <property type="entry name" value="WHD_DRP"/>
    <property type="match status" value="1"/>
</dbReference>
<dbReference type="InterPro" id="IPR027417">
    <property type="entry name" value="P-loop_NTPase"/>
</dbReference>
<dbReference type="GO" id="GO:0043531">
    <property type="term" value="F:ADP binding"/>
    <property type="evidence" value="ECO:0007669"/>
    <property type="project" value="InterPro"/>
</dbReference>
<dbReference type="AlphaFoldDB" id="A0A6P6TGX5"/>
<dbReference type="Gene3D" id="1.10.10.10">
    <property type="entry name" value="Winged helix-like DNA-binding domain superfamily/Winged helix DNA-binding domain"/>
    <property type="match status" value="1"/>
</dbReference>
<reference evidence="14" key="1">
    <citation type="journal article" date="2025" name="Foods">
        <title>Unveiling the Microbial Signatures of Arabica Coffee Cherries: Insights into Ripeness Specific Diversity, Functional Traits, and Implications for Quality and Safety.</title>
        <authorList>
            <consortium name="RefSeq"/>
            <person name="Tenea G.N."/>
            <person name="Cifuentes V."/>
            <person name="Reyes P."/>
            <person name="Cevallos-Vallejos M."/>
        </authorList>
    </citation>
    <scope>NUCLEOTIDE SEQUENCE [LARGE SCALE GENOMIC DNA]</scope>
</reference>
<dbReference type="PANTHER" id="PTHR23155:SF1152">
    <property type="entry name" value="AAA+ ATPASE DOMAIN-CONTAINING PROTEIN"/>
    <property type="match status" value="1"/>
</dbReference>
<dbReference type="InterPro" id="IPR002182">
    <property type="entry name" value="NB-ARC"/>
</dbReference>
<dbReference type="Gene3D" id="3.80.10.10">
    <property type="entry name" value="Ribonuclease Inhibitor"/>
    <property type="match status" value="1"/>
</dbReference>
<keyword evidence="6" id="KW-0381">Hypersensitive response</keyword>
<comment type="function">
    <text evidence="1">Confers resistance to late blight (Phytophthora infestans) races carrying the avirulence gene Avr1. Resistance proteins guard the plant against pathogens that contain an appropriate avirulence protein via an indirect interaction with this avirulence protein. That triggers a defense system including the hypersensitive response, which restricts the pathogen growth.</text>
</comment>
<dbReference type="Gene3D" id="3.40.50.300">
    <property type="entry name" value="P-loop containing nucleotide triphosphate hydrolases"/>
    <property type="match status" value="1"/>
</dbReference>